<dbReference type="InterPro" id="IPR024733">
    <property type="entry name" value="NAGLU_tim-barrel"/>
</dbReference>
<dbReference type="SUPFAM" id="SSF51445">
    <property type="entry name" value="(Trans)glycosidases"/>
    <property type="match status" value="1"/>
</dbReference>
<evidence type="ECO:0000259" key="4">
    <source>
        <dbReference type="Pfam" id="PF12971"/>
    </source>
</evidence>
<reference evidence="7" key="1">
    <citation type="submission" date="2025-08" db="UniProtKB">
        <authorList>
            <consortium name="RefSeq"/>
        </authorList>
    </citation>
    <scope>IDENTIFICATION</scope>
    <source>
        <tissue evidence="7">Gonads</tissue>
    </source>
</reference>
<keyword evidence="6" id="KW-1185">Reference proteome</keyword>
<keyword evidence="1" id="KW-0378">Hydrolase</keyword>
<dbReference type="InParanoid" id="A0A1S3J148"/>
<dbReference type="Pfam" id="PF05089">
    <property type="entry name" value="NAGLU"/>
    <property type="match status" value="1"/>
</dbReference>
<dbReference type="Pfam" id="PF12972">
    <property type="entry name" value="NAGLU_C"/>
    <property type="match status" value="1"/>
</dbReference>
<feature type="signal peptide" evidence="2">
    <location>
        <begin position="1"/>
        <end position="23"/>
    </location>
</feature>
<dbReference type="FunCoup" id="A0A1S3J148">
    <property type="interactions" value="274"/>
</dbReference>
<evidence type="ECO:0000313" key="7">
    <source>
        <dbReference type="RefSeq" id="XP_013404165.1"/>
    </source>
</evidence>
<feature type="domain" description="Alpha-N-acetylglucosaminidase tim-barrel" evidence="3">
    <location>
        <begin position="141"/>
        <end position="472"/>
    </location>
</feature>
<name>A0A1S3J148_LINAN</name>
<dbReference type="OrthoDB" id="64736at2759"/>
<dbReference type="Gene3D" id="1.20.120.670">
    <property type="entry name" value="N-acetyl-b-d-glucoasminidase"/>
    <property type="match status" value="1"/>
</dbReference>
<keyword evidence="2" id="KW-0732">Signal</keyword>
<dbReference type="KEGG" id="lak:106169263"/>
<dbReference type="Pfam" id="PF12971">
    <property type="entry name" value="NAGLU_N"/>
    <property type="match status" value="1"/>
</dbReference>
<protein>
    <submittedName>
        <fullName evidence="7">Alpha-N-acetylglucosaminidase isoform X1</fullName>
    </submittedName>
</protein>
<dbReference type="STRING" id="7574.A0A1S3J148"/>
<dbReference type="GeneID" id="106169263"/>
<dbReference type="InterPro" id="IPR024240">
    <property type="entry name" value="NAGLU_N"/>
</dbReference>
<dbReference type="InterPro" id="IPR029018">
    <property type="entry name" value="Hex-like_dom2"/>
</dbReference>
<dbReference type="PANTHER" id="PTHR12872:SF1">
    <property type="entry name" value="ALPHA-N-ACETYLGLUCOSAMINIDASE"/>
    <property type="match status" value="1"/>
</dbReference>
<dbReference type="Gene3D" id="3.30.379.10">
    <property type="entry name" value="Chitobiase/beta-hexosaminidase domain 2-like"/>
    <property type="match status" value="1"/>
</dbReference>
<evidence type="ECO:0000259" key="5">
    <source>
        <dbReference type="Pfam" id="PF12972"/>
    </source>
</evidence>
<dbReference type="PANTHER" id="PTHR12872">
    <property type="entry name" value="ALPHA-N-ACETYLGLUCOSAMINIDASE"/>
    <property type="match status" value="1"/>
</dbReference>
<evidence type="ECO:0000256" key="1">
    <source>
        <dbReference type="ARBA" id="ARBA00022801"/>
    </source>
</evidence>
<evidence type="ECO:0000259" key="3">
    <source>
        <dbReference type="Pfam" id="PF05089"/>
    </source>
</evidence>
<accession>A0A1S3J148</accession>
<dbReference type="InterPro" id="IPR017853">
    <property type="entry name" value="GH"/>
</dbReference>
<dbReference type="GO" id="GO:0016787">
    <property type="term" value="F:hydrolase activity"/>
    <property type="evidence" value="ECO:0007669"/>
    <property type="project" value="UniProtKB-KW"/>
</dbReference>
<gene>
    <name evidence="7" type="primary">LOC106169263</name>
</gene>
<dbReference type="AlphaFoldDB" id="A0A1S3J148"/>
<dbReference type="Proteomes" id="UP000085678">
    <property type="component" value="Unplaced"/>
</dbReference>
<dbReference type="RefSeq" id="XP_013404165.1">
    <property type="nucleotide sequence ID" value="XM_013548711.1"/>
</dbReference>
<feature type="domain" description="Alpha-N-acetylglucosaminidase C-terminal" evidence="5">
    <location>
        <begin position="484"/>
        <end position="745"/>
    </location>
</feature>
<dbReference type="InterPro" id="IPR007781">
    <property type="entry name" value="NAGLU"/>
</dbReference>
<feature type="chain" id="PRO_5010259070" evidence="2">
    <location>
        <begin position="24"/>
        <end position="797"/>
    </location>
</feature>
<dbReference type="InterPro" id="IPR024732">
    <property type="entry name" value="NAGLU_C"/>
</dbReference>
<proteinExistence type="predicted"/>
<dbReference type="Gene3D" id="3.20.20.80">
    <property type="entry name" value="Glycosidases"/>
    <property type="match status" value="1"/>
</dbReference>
<evidence type="ECO:0000313" key="6">
    <source>
        <dbReference type="Proteomes" id="UP000085678"/>
    </source>
</evidence>
<organism evidence="6 7">
    <name type="scientific">Lingula anatina</name>
    <name type="common">Brachiopod</name>
    <name type="synonym">Lingula unguis</name>
    <dbReference type="NCBI Taxonomy" id="7574"/>
    <lineage>
        <taxon>Eukaryota</taxon>
        <taxon>Metazoa</taxon>
        <taxon>Spiralia</taxon>
        <taxon>Lophotrochozoa</taxon>
        <taxon>Brachiopoda</taxon>
        <taxon>Linguliformea</taxon>
        <taxon>Lingulata</taxon>
        <taxon>Lingulida</taxon>
        <taxon>Linguloidea</taxon>
        <taxon>Lingulidae</taxon>
        <taxon>Lingula</taxon>
    </lineage>
</organism>
<sequence length="797" mass="91818">MMSTRCAVILFLLFAPGDRHVTASIEFPTLDHLHTKVPPDIQEAAVKALATRALGDNAKFFQFKVDSELGVPNRDSFKLQTEQNVIHVTGTTGVAAAWGLQYYLKHYQGFHFSWGGDQKTWRGFRPVPDPGIKITSNDRFRYYQNVCTSSYSFVWWNWTRWEREIDWMALNGINLPLAFTGQEAIWQKVYLKLGLSQKDLDEHFAGPAFLAWGRMGNMRGFGGPIPQTWLDNQLKLQHQILRRMRELGMLPVLPGFAGHIPEGFTRVYPNVNCTRLGGWAGFADPKYCCTYLLDPNDPMFVKVGQAFIEEMSKEFNGTNHIYNADTFNEMTPSSGALSYISGAGKAVFKGMESGDPQAIWLMQAWLFLSSFWNADRAKALLTSVPQGRMILLDLRAELYPQYERFESFYGQPFIWCMLHDFGGGNYMQGQIEDINQGPFKARAYPNSSMIGIGLTPEGINQNDVIYEFMNENIAREKPVNTITWFMNYADRRYGISSLNVQTGWIYLMHSIYNCTDRHDDFSNNNIPTQRPRLSPPIKPDVWYDPKVVIAAWKYFVSDSSKLKSSDLFRYDLVDVTRQVLQLLGLQYYTIMITAYKSKNATLFNTTSGMFIELLTDMDTLLSSDQHFLLGAWIADAHNMAESEAERKLYEYNARNQVTLWGPNGEILDYAAKQWGGLVGKYYLPRWLLFINQLKEALSKGQKFNQTAFNKNVFSQVEQPFTFDTTPFPVQPQGDSVQVVRTIFKKYFPSTRSKFFKKLKQFTPHGKKYMKYATRWLKKNPRVINKLVEKWQRMNTRL</sequence>
<evidence type="ECO:0000256" key="2">
    <source>
        <dbReference type="SAM" id="SignalP"/>
    </source>
</evidence>
<feature type="domain" description="Alpha-N-acetylglucosaminidase N-terminal" evidence="4">
    <location>
        <begin position="44"/>
        <end position="120"/>
    </location>
</feature>